<dbReference type="Proteomes" id="UP000193944">
    <property type="component" value="Unassembled WGS sequence"/>
</dbReference>
<proteinExistence type="predicted"/>
<dbReference type="PANTHER" id="PTHR10887">
    <property type="entry name" value="DNA2/NAM7 HELICASE FAMILY"/>
    <property type="match status" value="1"/>
</dbReference>
<evidence type="ECO:0000313" key="4">
    <source>
        <dbReference type="Proteomes" id="UP000193944"/>
    </source>
</evidence>
<dbReference type="EMBL" id="MCFG01000138">
    <property type="protein sequence ID" value="ORX80691.1"/>
    <property type="molecule type" value="Genomic_DNA"/>
</dbReference>
<dbReference type="InterPro" id="IPR041677">
    <property type="entry name" value="DNA2/NAM7_AAA_11"/>
</dbReference>
<name>A0A1Y1X4F1_9FUNG</name>
<reference evidence="3 4" key="2">
    <citation type="submission" date="2016-08" db="EMBL/GenBank/DDBJ databases">
        <title>Pervasive Adenine N6-methylation of Active Genes in Fungi.</title>
        <authorList>
            <consortium name="DOE Joint Genome Institute"/>
            <person name="Mondo S.J."/>
            <person name="Dannebaum R.O."/>
            <person name="Kuo R.C."/>
            <person name="Labutti K."/>
            <person name="Haridas S."/>
            <person name="Kuo A."/>
            <person name="Salamov A."/>
            <person name="Ahrendt S.R."/>
            <person name="Lipzen A."/>
            <person name="Sullivan W."/>
            <person name="Andreopoulos W.B."/>
            <person name="Clum A."/>
            <person name="Lindquist E."/>
            <person name="Daum C."/>
            <person name="Ramamoorthy G.K."/>
            <person name="Gryganskyi A."/>
            <person name="Culley D."/>
            <person name="Magnuson J.K."/>
            <person name="James T.Y."/>
            <person name="O'Malley M.A."/>
            <person name="Stajich J.E."/>
            <person name="Spatafora J.W."/>
            <person name="Visel A."/>
            <person name="Grigoriev I.V."/>
        </authorList>
    </citation>
    <scope>NUCLEOTIDE SEQUENCE [LARGE SCALE GENOMIC DNA]</scope>
    <source>
        <strain evidence="3 4">S4</strain>
    </source>
</reference>
<dbReference type="Gene3D" id="3.40.50.300">
    <property type="entry name" value="P-loop containing nucleotide triphosphate hydrolases"/>
    <property type="match status" value="2"/>
</dbReference>
<dbReference type="Pfam" id="PF13086">
    <property type="entry name" value="AAA_11"/>
    <property type="match status" value="1"/>
</dbReference>
<reference evidence="3 4" key="1">
    <citation type="submission" date="2016-08" db="EMBL/GenBank/DDBJ databases">
        <title>A Parts List for Fungal Cellulosomes Revealed by Comparative Genomics.</title>
        <authorList>
            <consortium name="DOE Joint Genome Institute"/>
            <person name="Haitjema C.H."/>
            <person name="Gilmore S.P."/>
            <person name="Henske J.K."/>
            <person name="Solomon K.V."/>
            <person name="De Groot R."/>
            <person name="Kuo A."/>
            <person name="Mondo S.J."/>
            <person name="Salamov A.A."/>
            <person name="Labutti K."/>
            <person name="Zhao Z."/>
            <person name="Chiniquy J."/>
            <person name="Barry K."/>
            <person name="Brewer H.M."/>
            <person name="Purvine S.O."/>
            <person name="Wright A.T."/>
            <person name="Boxma B."/>
            <person name="Van Alen T."/>
            <person name="Hackstein J.H."/>
            <person name="Baker S.E."/>
            <person name="Grigoriev I.V."/>
            <person name="O'Malley M.A."/>
        </authorList>
    </citation>
    <scope>NUCLEOTIDE SEQUENCE [LARGE SCALE GENOMIC DNA]</scope>
    <source>
        <strain evidence="3 4">S4</strain>
    </source>
</reference>
<dbReference type="CDD" id="cd18808">
    <property type="entry name" value="SF1_C_Upf1"/>
    <property type="match status" value="1"/>
</dbReference>
<dbReference type="STRING" id="1754192.A0A1Y1X4F1"/>
<dbReference type="InterPro" id="IPR041679">
    <property type="entry name" value="DNA2/NAM7-like_C"/>
</dbReference>
<dbReference type="AlphaFoldDB" id="A0A1Y1X4F1"/>
<comment type="caution">
    <text evidence="3">The sequence shown here is derived from an EMBL/GenBank/DDBJ whole genome shotgun (WGS) entry which is preliminary data.</text>
</comment>
<accession>A0A1Y1X4F1</accession>
<dbReference type="InterPro" id="IPR027417">
    <property type="entry name" value="P-loop_NTPase"/>
</dbReference>
<sequence>MNIGDNISKGIKECKWLNISYINNRNENTFFWIAVQDIDFDHHKLKVSVFNDKRALNTFETWITYESILEAEIIEFTSYERPEELISKIENNIEKCEWLNYDHFNNNILNYYEECNYLDNDPTQSEYTCVPGIDLEKLMENFKLPLEEFQTKKIIADIYHYNISDISNKYYTLAINKLSIDINKKKYVVGYYELTFDPKQNSLIANHDLRFNYSFMIEGRRHSLFNYINMDIDEFTETFSERYMEYHDLIIQNLKYGEYINTKPEIMLLEREIKVKLKETFQVIEEKYQAKNLPIPLKSFFGNFTKRNYKKKKKPSLIIYDDRININQMRVLYNAMKYPITYVHGPPGTGKTQTILNVILSSFYNDKTTLICSSNNKPVDGIIEKLSLSYCNNSIPFPYLRLGKNSEVKMATLKIRDFYNIPIDNNNNRMDELLSNIRIFDDSYQSNLIESLEKQEKRFEIEESIRCSEKLIEAFEENEDNFCESYLKIKEKIRLLREELETIPEITNEQLKDLYTSIDNNYLLTQYFYYKSLKYISKLKKPKYNELICICNMEDDKKRVIEFNRWCSDDSNMKLLTKVFPVIFSTNISTGKLGTPRFMFDLVVMDEAGQCNVATALIPITKAKTLLLIGDPKQLKPVIVLEENVNIILMEKYNVKESYNYKTHSIFHVMTENDKISKNILLGYHYRCGRKIINFSNQRYYNNSLDLIHTREEGQLELVNVMNQNVKNKNEAYDEASAIIQYIKRNDVHDAYIITPFVNQKLLIENMLKSSNINDIQCGTIHSLQGAEKKTIIFSLAISQKTSKKTYEWVKNNFELINVGVTRAKSKLVIAADTTCIDKFSDKNDDIFNLIQYVKNEGNMIIPPNESIRIEIGYSNGSIAEDEFYKTISHFCSCYKKFKAKRNIIVSKFLRNERSPQYKNLEFDLVLFSVKDENENLIEKPLVAFEICGGEHLGNLASERSDRKKMAICNRNDIVFHMIPNNMVKHYEYIMEVILSLR</sequence>
<dbReference type="InterPro" id="IPR045055">
    <property type="entry name" value="DNA2/NAM7-like"/>
</dbReference>
<evidence type="ECO:0000259" key="2">
    <source>
        <dbReference type="Pfam" id="PF13087"/>
    </source>
</evidence>
<feature type="domain" description="DNA2/NAM7 helicase helicase" evidence="1">
    <location>
        <begin position="324"/>
        <end position="640"/>
    </location>
</feature>
<keyword evidence="3" id="KW-0547">Nucleotide-binding</keyword>
<keyword evidence="3" id="KW-0347">Helicase</keyword>
<evidence type="ECO:0000313" key="3">
    <source>
        <dbReference type="EMBL" id="ORX80691.1"/>
    </source>
</evidence>
<evidence type="ECO:0000259" key="1">
    <source>
        <dbReference type="Pfam" id="PF13086"/>
    </source>
</evidence>
<dbReference type="OrthoDB" id="6513042at2759"/>
<organism evidence="3 4">
    <name type="scientific">Anaeromyces robustus</name>
    <dbReference type="NCBI Taxonomy" id="1754192"/>
    <lineage>
        <taxon>Eukaryota</taxon>
        <taxon>Fungi</taxon>
        <taxon>Fungi incertae sedis</taxon>
        <taxon>Chytridiomycota</taxon>
        <taxon>Chytridiomycota incertae sedis</taxon>
        <taxon>Neocallimastigomycetes</taxon>
        <taxon>Neocallimastigales</taxon>
        <taxon>Neocallimastigaceae</taxon>
        <taxon>Anaeromyces</taxon>
    </lineage>
</organism>
<keyword evidence="3" id="KW-0378">Hydrolase</keyword>
<dbReference type="GO" id="GO:0004386">
    <property type="term" value="F:helicase activity"/>
    <property type="evidence" value="ECO:0007669"/>
    <property type="project" value="UniProtKB-KW"/>
</dbReference>
<dbReference type="SUPFAM" id="SSF52540">
    <property type="entry name" value="P-loop containing nucleoside triphosphate hydrolases"/>
    <property type="match status" value="1"/>
</dbReference>
<dbReference type="PANTHER" id="PTHR10887:SF495">
    <property type="entry name" value="HELICASE SENATAXIN ISOFORM X1-RELATED"/>
    <property type="match status" value="1"/>
</dbReference>
<gene>
    <name evidence="3" type="ORF">BCR32DRAFT_293700</name>
</gene>
<dbReference type="Pfam" id="PF13087">
    <property type="entry name" value="AAA_12"/>
    <property type="match status" value="1"/>
</dbReference>
<keyword evidence="4" id="KW-1185">Reference proteome</keyword>
<feature type="domain" description="DNA2/NAM7 helicase-like C-terminal" evidence="2">
    <location>
        <begin position="664"/>
        <end position="833"/>
    </location>
</feature>
<protein>
    <submittedName>
        <fullName evidence="3">Putative DNA helicase</fullName>
    </submittedName>
</protein>
<dbReference type="InterPro" id="IPR047187">
    <property type="entry name" value="SF1_C_Upf1"/>
</dbReference>
<keyword evidence="3" id="KW-0067">ATP-binding</keyword>